<dbReference type="Gene3D" id="3.40.50.2000">
    <property type="entry name" value="Glycogen Phosphorylase B"/>
    <property type="match status" value="1"/>
</dbReference>
<gene>
    <name evidence="2" type="ORF">PHJA_001239900</name>
</gene>
<evidence type="ECO:0000256" key="1">
    <source>
        <dbReference type="ARBA" id="ARBA00022679"/>
    </source>
</evidence>
<proteinExistence type="predicted"/>
<dbReference type="EMBL" id="BMAC01000230">
    <property type="protein sequence ID" value="GFP90959.1"/>
    <property type="molecule type" value="Genomic_DNA"/>
</dbReference>
<sequence length="110" mass="12360">MSHCGWNSCFESLMMGVPILAWPMHSDQPLNAIFGTDILKTGLFVRKWEEMEKLVKASVIKDVVERLMASEEGVEIKKRAAEIRAAVGKAAEEGGECRRELESFIAHINR</sequence>
<dbReference type="PANTHER" id="PTHR48044">
    <property type="entry name" value="GLYCOSYLTRANSFERASE"/>
    <property type="match status" value="1"/>
</dbReference>
<dbReference type="Proteomes" id="UP000653305">
    <property type="component" value="Unassembled WGS sequence"/>
</dbReference>
<evidence type="ECO:0000313" key="3">
    <source>
        <dbReference type="Proteomes" id="UP000653305"/>
    </source>
</evidence>
<dbReference type="GO" id="GO:1901135">
    <property type="term" value="P:carbohydrate derivative metabolic process"/>
    <property type="evidence" value="ECO:0007669"/>
    <property type="project" value="UniProtKB-ARBA"/>
</dbReference>
<accession>A0A830BX27</accession>
<keyword evidence="1 2" id="KW-0808">Transferase</keyword>
<keyword evidence="3" id="KW-1185">Reference proteome</keyword>
<name>A0A830BX27_9LAMI</name>
<comment type="caution">
    <text evidence="2">The sequence shown here is derived from an EMBL/GenBank/DDBJ whole genome shotgun (WGS) entry which is preliminary data.</text>
</comment>
<dbReference type="Pfam" id="PF00201">
    <property type="entry name" value="UDPGT"/>
    <property type="match status" value="1"/>
</dbReference>
<protein>
    <submittedName>
        <fullName evidence="2">Zeatin o-xylosyltransferase</fullName>
    </submittedName>
</protein>
<dbReference type="InterPro" id="IPR002213">
    <property type="entry name" value="UDP_glucos_trans"/>
</dbReference>
<evidence type="ECO:0000313" key="2">
    <source>
        <dbReference type="EMBL" id="GFP90959.1"/>
    </source>
</evidence>
<organism evidence="2 3">
    <name type="scientific">Phtheirospermum japonicum</name>
    <dbReference type="NCBI Taxonomy" id="374723"/>
    <lineage>
        <taxon>Eukaryota</taxon>
        <taxon>Viridiplantae</taxon>
        <taxon>Streptophyta</taxon>
        <taxon>Embryophyta</taxon>
        <taxon>Tracheophyta</taxon>
        <taxon>Spermatophyta</taxon>
        <taxon>Magnoliopsida</taxon>
        <taxon>eudicotyledons</taxon>
        <taxon>Gunneridae</taxon>
        <taxon>Pentapetalae</taxon>
        <taxon>asterids</taxon>
        <taxon>lamiids</taxon>
        <taxon>Lamiales</taxon>
        <taxon>Orobanchaceae</taxon>
        <taxon>Orobanchaceae incertae sedis</taxon>
        <taxon>Phtheirospermum</taxon>
    </lineage>
</organism>
<dbReference type="PANTHER" id="PTHR48044:SF48">
    <property type="entry name" value="GLYCOSYLTRANSFERASE"/>
    <property type="match status" value="1"/>
</dbReference>
<dbReference type="AlphaFoldDB" id="A0A830BX27"/>
<dbReference type="SUPFAM" id="SSF53756">
    <property type="entry name" value="UDP-Glycosyltransferase/glycogen phosphorylase"/>
    <property type="match status" value="1"/>
</dbReference>
<dbReference type="GO" id="GO:0008194">
    <property type="term" value="F:UDP-glycosyltransferase activity"/>
    <property type="evidence" value="ECO:0007669"/>
    <property type="project" value="InterPro"/>
</dbReference>
<reference evidence="2" key="1">
    <citation type="submission" date="2020-07" db="EMBL/GenBank/DDBJ databases">
        <title>Ethylene signaling mediates host invasion by parasitic plants.</title>
        <authorList>
            <person name="Yoshida S."/>
        </authorList>
    </citation>
    <scope>NUCLEOTIDE SEQUENCE</scope>
    <source>
        <strain evidence="2">Okayama</strain>
    </source>
</reference>
<dbReference type="OrthoDB" id="913781at2759"/>